<keyword evidence="1" id="KW-0732">Signal</keyword>
<evidence type="ECO:0008006" key="4">
    <source>
        <dbReference type="Google" id="ProtNLM"/>
    </source>
</evidence>
<dbReference type="HOGENOM" id="CLU_1884219_0_0_5"/>
<accession>F7ZJP0</accession>
<feature type="signal peptide" evidence="1">
    <location>
        <begin position="1"/>
        <end position="44"/>
    </location>
</feature>
<dbReference type="RefSeq" id="WP_013961799.1">
    <property type="nucleotide sequence ID" value="NC_015730.1"/>
</dbReference>
<dbReference type="OrthoDB" id="7869975at2"/>
<dbReference type="AlphaFoldDB" id="F7ZJP0"/>
<dbReference type="eggNOG" id="ENOG5033MHI">
    <property type="taxonomic scope" value="Bacteria"/>
</dbReference>
<evidence type="ECO:0000313" key="3">
    <source>
        <dbReference type="Proteomes" id="UP000001353"/>
    </source>
</evidence>
<protein>
    <recommendedName>
        <fullName evidence="4">Rap1a immunity protein domain-containing protein</fullName>
    </recommendedName>
</protein>
<dbReference type="EMBL" id="CP002623">
    <property type="protein sequence ID" value="AEI93871.1"/>
    <property type="molecule type" value="Genomic_DNA"/>
</dbReference>
<dbReference type="KEGG" id="rli:RLO149_c018830"/>
<proteinExistence type="predicted"/>
<dbReference type="STRING" id="391595.RLO149_c018830"/>
<evidence type="ECO:0000256" key="1">
    <source>
        <dbReference type="SAM" id="SignalP"/>
    </source>
</evidence>
<organism evidence="2 3">
    <name type="scientific">Roseobacter litoralis (strain ATCC 49566 / DSM 6996 / JCM 21268 / NBRC 15278 / OCh 149)</name>
    <dbReference type="NCBI Taxonomy" id="391595"/>
    <lineage>
        <taxon>Bacteria</taxon>
        <taxon>Pseudomonadati</taxon>
        <taxon>Pseudomonadota</taxon>
        <taxon>Alphaproteobacteria</taxon>
        <taxon>Rhodobacterales</taxon>
        <taxon>Roseobacteraceae</taxon>
        <taxon>Roseobacter</taxon>
    </lineage>
</organism>
<keyword evidence="3" id="KW-1185">Reference proteome</keyword>
<name>F7ZJP0_ROSLO</name>
<sequence>MKLLKYSGLSTPHQQRAVRFRAKIPVGRLSAILALAMLPMTAHAEDFNGTTFLQWTQAQQDSYIQTSVTMAGFIASQNAGNGAECLNNWYFKDNALRNKRNASLRSNIEKFPSYHPAITILATIEKNCGSFTFSD</sequence>
<gene>
    <name evidence="2" type="ordered locus">RLO149_c018830</name>
</gene>
<evidence type="ECO:0000313" key="2">
    <source>
        <dbReference type="EMBL" id="AEI93871.1"/>
    </source>
</evidence>
<feature type="chain" id="PRO_5003366843" description="Rap1a immunity protein domain-containing protein" evidence="1">
    <location>
        <begin position="45"/>
        <end position="135"/>
    </location>
</feature>
<reference evidence="2 3" key="1">
    <citation type="journal article" date="2011" name="BMC Genomics">
        <title>Comparative genome analysis and genome-guided physiological analysis of Roseobacter litoralis.</title>
        <authorList>
            <person name="Kalhoefer D."/>
            <person name="Thole S."/>
            <person name="Voget S."/>
            <person name="Lehmann R."/>
            <person name="Liesegang H."/>
            <person name="Wollher A."/>
            <person name="Daniel R."/>
            <person name="Simon M."/>
            <person name="Brinkhoff T."/>
        </authorList>
    </citation>
    <scope>NUCLEOTIDE SEQUENCE [LARGE SCALE GENOMIC DNA]</scope>
    <source>
        <strain evidence="3">ATCC 49566 / DSM 6996 / JCM 21268 / NBRC 15278 / OCh 149</strain>
    </source>
</reference>
<dbReference type="Proteomes" id="UP000001353">
    <property type="component" value="Chromosome"/>
</dbReference>